<organism evidence="1 2">
    <name type="scientific">Haemophilus influenzae</name>
    <dbReference type="NCBI Taxonomy" id="727"/>
    <lineage>
        <taxon>Bacteria</taxon>
        <taxon>Pseudomonadati</taxon>
        <taxon>Pseudomonadota</taxon>
        <taxon>Gammaproteobacteria</taxon>
        <taxon>Pasteurellales</taxon>
        <taxon>Pasteurellaceae</taxon>
        <taxon>Haemophilus</taxon>
    </lineage>
</organism>
<reference evidence="1" key="1">
    <citation type="submission" date="2019-05" db="EMBL/GenBank/DDBJ databases">
        <authorList>
            <person name="Hibberd M."/>
        </authorList>
    </citation>
    <scope>NUCLEOTIDE SEQUENCE</scope>
    <source>
        <strain evidence="1">Haemophilus_influenzae_BgEED16</strain>
    </source>
</reference>
<evidence type="ECO:0000313" key="2">
    <source>
        <dbReference type="Proteomes" id="UP000658741"/>
    </source>
</evidence>
<name>A0AAX3IPZ7_HAEIF</name>
<comment type="caution">
    <text evidence="1">The sequence shown here is derived from an EMBL/GenBank/DDBJ whole genome shotgun (WGS) entry which is preliminary data.</text>
</comment>
<evidence type="ECO:0008006" key="3">
    <source>
        <dbReference type="Google" id="ProtNLM"/>
    </source>
</evidence>
<dbReference type="Proteomes" id="UP000658741">
    <property type="component" value="Unassembled WGS sequence"/>
</dbReference>
<dbReference type="AlphaFoldDB" id="A0AAX3IPZ7"/>
<protein>
    <recommendedName>
        <fullName evidence="3">Secreted protein</fullName>
    </recommendedName>
</protein>
<accession>A0AAX3IPZ7</accession>
<gene>
    <name evidence="1" type="ORF">CAGEJMGA_00170</name>
</gene>
<proteinExistence type="predicted"/>
<dbReference type="EMBL" id="CABFLD010000011">
    <property type="protein sequence ID" value="VTX49748.1"/>
    <property type="molecule type" value="Genomic_DNA"/>
</dbReference>
<sequence length="86" mass="9293">MKNFTLNLFIAIIHFFLFTASVSFSAVFTLAMYLSVPTLPTETSFDLVVCASEPNATLLLCSAFAPSPRATADDFKAFPPLPIATV</sequence>
<evidence type="ECO:0000313" key="1">
    <source>
        <dbReference type="EMBL" id="VTX49748.1"/>
    </source>
</evidence>